<reference evidence="3" key="1">
    <citation type="submission" date="2024-07" db="EMBL/GenBank/DDBJ databases">
        <title>Two chromosome-level genome assemblies of Korean endemic species Abeliophyllum distichum and Forsythia ovata (Oleaceae).</title>
        <authorList>
            <person name="Jang H."/>
        </authorList>
    </citation>
    <scope>NUCLEOTIDE SEQUENCE [LARGE SCALE GENOMIC DNA]</scope>
</reference>
<dbReference type="PANTHER" id="PTHR21091">
    <property type="entry name" value="METHYLTETRAHYDROFOLATE:HOMOCYSTEINE METHYLTRANSFERASE RELATED"/>
    <property type="match status" value="1"/>
</dbReference>
<dbReference type="Gene3D" id="3.20.20.210">
    <property type="match status" value="2"/>
</dbReference>
<dbReference type="PANTHER" id="PTHR21091:SF167">
    <property type="entry name" value="UROPORPHYRINOGEN DECARBOXYLASE 1, CHLOROPLASTIC"/>
    <property type="match status" value="1"/>
</dbReference>
<evidence type="ECO:0000259" key="1">
    <source>
        <dbReference type="Pfam" id="PF01208"/>
    </source>
</evidence>
<dbReference type="AlphaFoldDB" id="A0ABD1QJN8"/>
<dbReference type="Proteomes" id="UP001604336">
    <property type="component" value="Unassembled WGS sequence"/>
</dbReference>
<accession>A0ABD1QJN8</accession>
<feature type="domain" description="Uroporphyrinogen decarboxylase (URO-D)" evidence="1">
    <location>
        <begin position="71"/>
        <end position="110"/>
    </location>
</feature>
<comment type="caution">
    <text evidence="2">The sequence shown here is derived from an EMBL/GenBank/DDBJ whole genome shotgun (WGS) entry which is preliminary data.</text>
</comment>
<proteinExistence type="predicted"/>
<dbReference type="InterPro" id="IPR038071">
    <property type="entry name" value="UROD/MetE-like_sf"/>
</dbReference>
<protein>
    <submittedName>
        <fullName evidence="2">Uroporphyrinogen decarboxylase 1</fullName>
    </submittedName>
</protein>
<organism evidence="2 3">
    <name type="scientific">Abeliophyllum distichum</name>
    <dbReference type="NCBI Taxonomy" id="126358"/>
    <lineage>
        <taxon>Eukaryota</taxon>
        <taxon>Viridiplantae</taxon>
        <taxon>Streptophyta</taxon>
        <taxon>Embryophyta</taxon>
        <taxon>Tracheophyta</taxon>
        <taxon>Spermatophyta</taxon>
        <taxon>Magnoliopsida</taxon>
        <taxon>eudicotyledons</taxon>
        <taxon>Gunneridae</taxon>
        <taxon>Pentapetalae</taxon>
        <taxon>asterids</taxon>
        <taxon>lamiids</taxon>
        <taxon>Lamiales</taxon>
        <taxon>Oleaceae</taxon>
        <taxon>Forsythieae</taxon>
        <taxon>Abeliophyllum</taxon>
    </lineage>
</organism>
<evidence type="ECO:0000313" key="2">
    <source>
        <dbReference type="EMBL" id="KAL2476427.1"/>
    </source>
</evidence>
<dbReference type="SUPFAM" id="SSF51726">
    <property type="entry name" value="UROD/MetE-like"/>
    <property type="match status" value="1"/>
</dbReference>
<sequence length="184" mass="20884">MCLFIESLQRSTHPSGRVQRQPDLTVEISLRPWDAFQPDGVIIFSDTPLPAFGVPLDIEEVGVRTAVLDFAIAKYITFQVDAGARCIQIFESWGGQLPPDMRERWSKPYFDEGPPKRAYVVATGKRGGGGCRMCRAKGPHPQSEPWVLVGSPEEAVAQRYKKLEVRYTRLTVTWLEHPIWWLET</sequence>
<evidence type="ECO:0000313" key="3">
    <source>
        <dbReference type="Proteomes" id="UP001604336"/>
    </source>
</evidence>
<name>A0ABD1QJN8_9LAMI</name>
<gene>
    <name evidence="2" type="ORF">Adt_37163</name>
</gene>
<dbReference type="Pfam" id="PF01208">
    <property type="entry name" value="URO-D"/>
    <property type="match status" value="1"/>
</dbReference>
<keyword evidence="3" id="KW-1185">Reference proteome</keyword>
<dbReference type="InterPro" id="IPR000257">
    <property type="entry name" value="Uroporphyrinogen_deCOase"/>
</dbReference>
<dbReference type="EMBL" id="JBFOLK010000011">
    <property type="protein sequence ID" value="KAL2476427.1"/>
    <property type="molecule type" value="Genomic_DNA"/>
</dbReference>